<keyword evidence="3" id="KW-0472">Membrane</keyword>
<dbReference type="Gene3D" id="3.40.50.300">
    <property type="entry name" value="P-loop containing nucleotide triphosphate hydrolases"/>
    <property type="match status" value="1"/>
</dbReference>
<dbReference type="InParanoid" id="M1CGS3"/>
<dbReference type="GO" id="GO:0016020">
    <property type="term" value="C:membrane"/>
    <property type="evidence" value="ECO:0007669"/>
    <property type="project" value="UniProtKB-SubCell"/>
</dbReference>
<dbReference type="PROSITE" id="PS50104">
    <property type="entry name" value="TIR"/>
    <property type="match status" value="1"/>
</dbReference>
<dbReference type="InterPro" id="IPR035897">
    <property type="entry name" value="Toll_tir_struct_dom_sf"/>
</dbReference>
<dbReference type="Pfam" id="PF01582">
    <property type="entry name" value="TIR"/>
    <property type="match status" value="1"/>
</dbReference>
<dbReference type="PANTHER" id="PTHR11017:SF580">
    <property type="entry name" value="ADP-RIBOSYL CYCLASE_CYCLIC ADP-RIBOSE HYDROLASE"/>
    <property type="match status" value="1"/>
</dbReference>
<dbReference type="InterPro" id="IPR000157">
    <property type="entry name" value="TIR_dom"/>
</dbReference>
<dbReference type="PANTHER" id="PTHR11017">
    <property type="entry name" value="LEUCINE-RICH REPEAT-CONTAINING PROTEIN"/>
    <property type="match status" value="1"/>
</dbReference>
<name>M1CGS3_SOLTU</name>
<evidence type="ECO:0000256" key="4">
    <source>
        <dbReference type="SAM" id="MobiDB-lite"/>
    </source>
</evidence>
<evidence type="ECO:0000259" key="5">
    <source>
        <dbReference type="PROSITE" id="PS50104"/>
    </source>
</evidence>
<sequence>MGINSTDYNLIIVGKYPTSFLSQEQVNIGEWIIYNDESLTNFLRVPDDYIDQIKLTILEIYVRKEPKTSQQRSPLSVDVHPRLENRNSVDGFPITQSTDFPNMTHYQNILTDRYDFDLNETINESDCGLPQQDRNIAPSYGLDNYFGQSSHFEMTENVGTSSNFHVSPTFDADDCRENITQDEPIDPVNIDDRDLQNYVSPSASDSDDLPNAEELGDNVPFEASSDDDFLMPNWAASIVGLGPSTINLQSEKSLEAMKVKGEKKNVKRFLHGFPERIEPNWKYDAFLSFRELLKAIEESRIAIIVFSENYASSKWCLEELTKIMDCVEKKGQEAIPIFHNVDPSDLRRQISADEKYLVGIESRTGGVELLLKVGLGGVRFVGIWGMGKTTVARKIFDNISNQFQGSCFLANVREDSKKHGMKHLQMTLLSRILHEKSMNIPSFYEGADMIKRKLCLRKVLIVFDDVDDDHQLEYLVGKNDWFGDGS</sequence>
<dbReference type="eggNOG" id="ENOG502R41B">
    <property type="taxonomic scope" value="Eukaryota"/>
</dbReference>
<dbReference type="InterPro" id="IPR002182">
    <property type="entry name" value="NB-ARC"/>
</dbReference>
<evidence type="ECO:0000313" key="7">
    <source>
        <dbReference type="Proteomes" id="UP000011115"/>
    </source>
</evidence>
<accession>M1CGS3</accession>
<dbReference type="PaxDb" id="4113-PGSC0003DMT400067146"/>
<proteinExistence type="predicted"/>
<dbReference type="Gene3D" id="3.40.50.10140">
    <property type="entry name" value="Toll/interleukin-1 receptor homology (TIR) domain"/>
    <property type="match status" value="1"/>
</dbReference>
<dbReference type="SMART" id="SM00255">
    <property type="entry name" value="TIR"/>
    <property type="match status" value="1"/>
</dbReference>
<evidence type="ECO:0000256" key="2">
    <source>
        <dbReference type="ARBA" id="ARBA00023054"/>
    </source>
</evidence>
<dbReference type="Gramene" id="PGSC0003DMT400067146">
    <property type="protein sequence ID" value="PGSC0003DMT400067146"/>
    <property type="gene ID" value="PGSC0003DMG400026104"/>
</dbReference>
<protein>
    <submittedName>
        <fullName evidence="6">NBS-coding resistance gene protein</fullName>
    </submittedName>
</protein>
<organism evidence="6 7">
    <name type="scientific">Solanum tuberosum</name>
    <name type="common">Potato</name>
    <dbReference type="NCBI Taxonomy" id="4113"/>
    <lineage>
        <taxon>Eukaryota</taxon>
        <taxon>Viridiplantae</taxon>
        <taxon>Streptophyta</taxon>
        <taxon>Embryophyta</taxon>
        <taxon>Tracheophyta</taxon>
        <taxon>Spermatophyta</taxon>
        <taxon>Magnoliopsida</taxon>
        <taxon>eudicotyledons</taxon>
        <taxon>Gunneridae</taxon>
        <taxon>Pentapetalae</taxon>
        <taxon>asterids</taxon>
        <taxon>lamiids</taxon>
        <taxon>Solanales</taxon>
        <taxon>Solanaceae</taxon>
        <taxon>Solanoideae</taxon>
        <taxon>Solaneae</taxon>
        <taxon>Solanum</taxon>
    </lineage>
</organism>
<keyword evidence="2" id="KW-0175">Coiled coil</keyword>
<evidence type="ECO:0000256" key="3">
    <source>
        <dbReference type="ARBA" id="ARBA00023136"/>
    </source>
</evidence>
<dbReference type="HOGENOM" id="CLU_561904_0_0_1"/>
<dbReference type="AlphaFoldDB" id="M1CGS3"/>
<dbReference type="GO" id="GO:0006952">
    <property type="term" value="P:defense response"/>
    <property type="evidence" value="ECO:0007669"/>
    <property type="project" value="InterPro"/>
</dbReference>
<dbReference type="GO" id="GO:0043531">
    <property type="term" value="F:ADP binding"/>
    <property type="evidence" value="ECO:0007669"/>
    <property type="project" value="InterPro"/>
</dbReference>
<dbReference type="Pfam" id="PF00931">
    <property type="entry name" value="NB-ARC"/>
    <property type="match status" value="1"/>
</dbReference>
<feature type="domain" description="TIR" evidence="5">
    <location>
        <begin position="241"/>
        <end position="403"/>
    </location>
</feature>
<reference evidence="6" key="2">
    <citation type="submission" date="2015-06" db="UniProtKB">
        <authorList>
            <consortium name="EnsemblPlants"/>
        </authorList>
    </citation>
    <scope>IDENTIFICATION</scope>
    <source>
        <strain evidence="6">DM1-3 516 R44</strain>
    </source>
</reference>
<dbReference type="InterPro" id="IPR044974">
    <property type="entry name" value="Disease_R_plants"/>
</dbReference>
<dbReference type="EnsemblPlants" id="PGSC0003DMT400067146">
    <property type="protein sequence ID" value="PGSC0003DMT400067146"/>
    <property type="gene ID" value="PGSC0003DMG400026104"/>
</dbReference>
<evidence type="ECO:0000256" key="1">
    <source>
        <dbReference type="ARBA" id="ARBA00004170"/>
    </source>
</evidence>
<dbReference type="ExpressionAtlas" id="M1CGS3">
    <property type="expression patterns" value="baseline"/>
</dbReference>
<feature type="region of interest" description="Disordered" evidence="4">
    <location>
        <begin position="182"/>
        <end position="222"/>
    </location>
</feature>
<comment type="subcellular location">
    <subcellularLocation>
        <location evidence="1">Membrane</location>
        <topology evidence="1">Peripheral membrane protein</topology>
    </subcellularLocation>
</comment>
<keyword evidence="7" id="KW-1185">Reference proteome</keyword>
<dbReference type="SUPFAM" id="SSF52540">
    <property type="entry name" value="P-loop containing nucleoside triphosphate hydrolases"/>
    <property type="match status" value="1"/>
</dbReference>
<dbReference type="GO" id="GO:0007165">
    <property type="term" value="P:signal transduction"/>
    <property type="evidence" value="ECO:0007669"/>
    <property type="project" value="InterPro"/>
</dbReference>
<dbReference type="Proteomes" id="UP000011115">
    <property type="component" value="Unassembled WGS sequence"/>
</dbReference>
<evidence type="ECO:0000313" key="6">
    <source>
        <dbReference type="EnsemblPlants" id="PGSC0003DMT400067146"/>
    </source>
</evidence>
<reference evidence="7" key="1">
    <citation type="journal article" date="2011" name="Nature">
        <title>Genome sequence and analysis of the tuber crop potato.</title>
        <authorList>
            <consortium name="The Potato Genome Sequencing Consortium"/>
        </authorList>
    </citation>
    <scope>NUCLEOTIDE SEQUENCE [LARGE SCALE GENOMIC DNA]</scope>
    <source>
        <strain evidence="7">cv. DM1-3 516 R44</strain>
    </source>
</reference>
<feature type="compositionally biased region" description="Acidic residues" evidence="4">
    <location>
        <begin position="205"/>
        <end position="216"/>
    </location>
</feature>
<dbReference type="SUPFAM" id="SSF52200">
    <property type="entry name" value="Toll/Interleukin receptor TIR domain"/>
    <property type="match status" value="1"/>
</dbReference>
<dbReference type="InterPro" id="IPR027417">
    <property type="entry name" value="P-loop_NTPase"/>
</dbReference>
<dbReference type="GO" id="GO:0005524">
    <property type="term" value="F:ATP binding"/>
    <property type="evidence" value="ECO:0007669"/>
    <property type="project" value="UniProtKB-KW"/>
</dbReference>